<dbReference type="SUPFAM" id="SSF47203">
    <property type="entry name" value="Acyl-CoA dehydrogenase C-terminal domain-like"/>
    <property type="match status" value="1"/>
</dbReference>
<dbReference type="GO" id="GO:0016627">
    <property type="term" value="F:oxidoreductase activity, acting on the CH-CH group of donors"/>
    <property type="evidence" value="ECO:0007669"/>
    <property type="project" value="InterPro"/>
</dbReference>
<dbReference type="InterPro" id="IPR046373">
    <property type="entry name" value="Acyl-CoA_Oxase/DH_mid-dom_sf"/>
</dbReference>
<dbReference type="KEGG" id="psd:DSC_05565"/>
<dbReference type="Proteomes" id="UP000005870">
    <property type="component" value="Chromosome"/>
</dbReference>
<evidence type="ECO:0000313" key="2">
    <source>
        <dbReference type="Proteomes" id="UP000005870"/>
    </source>
</evidence>
<dbReference type="EMBL" id="CP003093">
    <property type="protein sequence ID" value="AER55764.1"/>
    <property type="molecule type" value="Genomic_DNA"/>
</dbReference>
<keyword evidence="2" id="KW-1185">Reference proteome</keyword>
<dbReference type="RefSeq" id="WP_014159941.1">
    <property type="nucleotide sequence ID" value="NC_016147.2"/>
</dbReference>
<sequence>MAFEVLTRTPSLPMPGGGSTWARWQALSALGARDLCLVKLLEAHYDAQAILQELGGDPPRPGQLWAVWAAEPPGVTLEFAPQDHLSGHLSGEKAWCSGASLVSHALLTATHDDARLLCRMAMDRTRLDYDDSRWQAVGMARISSGTLRLRRAPAERVGAPGAYLARPGFWHGGAGIAACWHGGAVGVAQRLRRDARIGRNPHAAAHLGAVDVALAAASALLKDTARRIDQRPHDPHREAVTRLRACVAQVATEVVERTGRALGAGPLCTEGDHAQRCADLLTFIRQSHAETDLQWLGEAAAHQEDCPWTL</sequence>
<proteinExistence type="predicted"/>
<dbReference type="InterPro" id="IPR036250">
    <property type="entry name" value="AcylCo_DH-like_C"/>
</dbReference>
<protein>
    <submittedName>
        <fullName evidence="1">Exported Acyl-CoA dehydrogenase</fullName>
    </submittedName>
</protein>
<dbReference type="AlphaFoldDB" id="G7UQN2"/>
<dbReference type="eggNOG" id="COG1960">
    <property type="taxonomic scope" value="Bacteria"/>
</dbReference>
<dbReference type="SUPFAM" id="SSF56645">
    <property type="entry name" value="Acyl-CoA dehydrogenase NM domain-like"/>
    <property type="match status" value="1"/>
</dbReference>
<dbReference type="Gene3D" id="2.40.110.10">
    <property type="entry name" value="Butyryl-CoA Dehydrogenase, subunit A, domain 2"/>
    <property type="match status" value="1"/>
</dbReference>
<organism evidence="1 2">
    <name type="scientific">Pseudoxanthomonas spadix (strain BD-a59)</name>
    <dbReference type="NCBI Taxonomy" id="1045855"/>
    <lineage>
        <taxon>Bacteria</taxon>
        <taxon>Pseudomonadati</taxon>
        <taxon>Pseudomonadota</taxon>
        <taxon>Gammaproteobacteria</taxon>
        <taxon>Lysobacterales</taxon>
        <taxon>Lysobacteraceae</taxon>
        <taxon>Pseudoxanthomonas</taxon>
    </lineage>
</organism>
<name>G7UQN2_PSEUP</name>
<dbReference type="InterPro" id="IPR009100">
    <property type="entry name" value="AcylCoA_DH/oxidase_NM_dom_sf"/>
</dbReference>
<dbReference type="OrthoDB" id="107064at2"/>
<dbReference type="HOGENOM" id="CLU_058409_1_0_6"/>
<accession>G7UQN2</accession>
<dbReference type="STRING" id="1045855.DSC_05565"/>
<evidence type="ECO:0000313" key="1">
    <source>
        <dbReference type="EMBL" id="AER55764.1"/>
    </source>
</evidence>
<reference evidence="1 2" key="1">
    <citation type="journal article" date="2012" name="J. Bacteriol.">
        <title>Complete Genome Sequence of the BTEX-Degrading Bacterium Pseudoxanthomonas spadix BD-a59.</title>
        <authorList>
            <person name="Lee S.H."/>
            <person name="Jin H.M."/>
            <person name="Lee H.J."/>
            <person name="Kim J.M."/>
            <person name="Jeon C.O."/>
        </authorList>
    </citation>
    <scope>NUCLEOTIDE SEQUENCE [LARGE SCALE GENOMIC DNA]</scope>
    <source>
        <strain evidence="1 2">BD-a59</strain>
    </source>
</reference>
<dbReference type="Gene3D" id="1.20.140.10">
    <property type="entry name" value="Butyryl-CoA Dehydrogenase, subunit A, domain 3"/>
    <property type="match status" value="1"/>
</dbReference>
<gene>
    <name evidence="1" type="ordered locus">DSC_05565</name>
</gene>